<keyword evidence="1 4" id="KW-0963">Cytoplasm</keyword>
<evidence type="ECO:0000256" key="4">
    <source>
        <dbReference type="HAMAP-Rule" id="MF_03009"/>
    </source>
</evidence>
<dbReference type="GO" id="GO:0033290">
    <property type="term" value="C:eukaryotic 48S preinitiation complex"/>
    <property type="evidence" value="ECO:0007669"/>
    <property type="project" value="UniProtKB-UniRule"/>
</dbReference>
<protein>
    <recommendedName>
        <fullName evidence="4">Eukaryotic translation initiation factor 3 subunit J</fullName>
        <shortName evidence="4">eIF3j</shortName>
    </recommendedName>
    <alternativeName>
        <fullName evidence="4">Eukaryotic translation initiation factor 3 30 kDa subunit homolog</fullName>
        <shortName evidence="4">eIF-3 30 kDa subunit homolog</shortName>
    </alternativeName>
</protein>
<evidence type="ECO:0000256" key="3">
    <source>
        <dbReference type="ARBA" id="ARBA00022917"/>
    </source>
</evidence>
<feature type="region of interest" description="Disordered" evidence="5">
    <location>
        <begin position="187"/>
        <end position="219"/>
    </location>
</feature>
<reference evidence="6 7" key="1">
    <citation type="submission" date="2016-07" db="EMBL/GenBank/DDBJ databases">
        <title>Pervasive Adenine N6-methylation of Active Genes in Fungi.</title>
        <authorList>
            <consortium name="DOE Joint Genome Institute"/>
            <person name="Mondo S.J."/>
            <person name="Dannebaum R.O."/>
            <person name="Kuo R.C."/>
            <person name="Labutti K."/>
            <person name="Haridas S."/>
            <person name="Kuo A."/>
            <person name="Salamov A."/>
            <person name="Ahrendt S.R."/>
            <person name="Lipzen A."/>
            <person name="Sullivan W."/>
            <person name="Andreopoulos W.B."/>
            <person name="Clum A."/>
            <person name="Lindquist E."/>
            <person name="Daum C."/>
            <person name="Ramamoorthy G.K."/>
            <person name="Gryganskyi A."/>
            <person name="Culley D."/>
            <person name="Magnuson J.K."/>
            <person name="James T.Y."/>
            <person name="O'Malley M.A."/>
            <person name="Stajich J.E."/>
            <person name="Spatafora J.W."/>
            <person name="Visel A."/>
            <person name="Grigoriev I.V."/>
        </authorList>
    </citation>
    <scope>NUCLEOTIDE SEQUENCE [LARGE SCALE GENOMIC DNA]</scope>
    <source>
        <strain evidence="6 7">NRRL 1336</strain>
    </source>
</reference>
<dbReference type="PANTHER" id="PTHR21681">
    <property type="entry name" value="EUKARYOTIC TRANSLATION INITIATION FACTOR 3 SUBUNIT J"/>
    <property type="match status" value="1"/>
</dbReference>
<name>A0A1X2IE18_9FUNG</name>
<dbReference type="STRING" id="90262.A0A1X2IE18"/>
<comment type="subcellular location">
    <subcellularLocation>
        <location evidence="4">Cytoplasm</location>
    </subcellularLocation>
</comment>
<dbReference type="GO" id="GO:0001732">
    <property type="term" value="P:formation of cytoplasmic translation initiation complex"/>
    <property type="evidence" value="ECO:0007669"/>
    <property type="project" value="UniProtKB-UniRule"/>
</dbReference>
<dbReference type="InterPro" id="IPR023194">
    <property type="entry name" value="eIF3-like_dom_sf"/>
</dbReference>
<feature type="compositionally biased region" description="Basic and acidic residues" evidence="5">
    <location>
        <begin position="92"/>
        <end position="108"/>
    </location>
</feature>
<dbReference type="AlphaFoldDB" id="A0A1X2IE18"/>
<dbReference type="EMBL" id="MCGE01000014">
    <property type="protein sequence ID" value="ORZ14767.1"/>
    <property type="molecule type" value="Genomic_DNA"/>
</dbReference>
<feature type="compositionally biased region" description="Basic and acidic residues" evidence="5">
    <location>
        <begin position="193"/>
        <end position="203"/>
    </location>
</feature>
<comment type="similarity">
    <text evidence="4">Belongs to the eIF-3 subunit J family.</text>
</comment>
<proteinExistence type="inferred from homology"/>
<dbReference type="Pfam" id="PF08597">
    <property type="entry name" value="eIF3_subunit"/>
    <property type="match status" value="1"/>
</dbReference>
<sequence>MSDWEEEQEFEVAIPKKQQWDDEDEEDNVKDSWEESDEEDKPAPVAAAPIKKKVPLAQKIAEKKAAEEAKKKEIEAKKAAMAAQEDETEEEKFERKQRQRQLELESDLNHATDLFAGAAVSKPNAEGSIEDIKPKTRVEFEAYRKRLAEMILATSKSMHYASFVDQLARDIAGPLKDMDVRKAASTLNSLANDKQRQAKEATKSKKKGKPTLAAAGKADALDEMDSYSNKYDDDFDDFM</sequence>
<dbReference type="OrthoDB" id="20381at2759"/>
<dbReference type="GO" id="GO:0003743">
    <property type="term" value="F:translation initiation factor activity"/>
    <property type="evidence" value="ECO:0007669"/>
    <property type="project" value="UniProtKB-UniRule"/>
</dbReference>
<feature type="compositionally biased region" description="Acidic residues" evidence="5">
    <location>
        <begin position="21"/>
        <end position="40"/>
    </location>
</feature>
<dbReference type="HAMAP" id="MF_03009">
    <property type="entry name" value="eIF3j"/>
    <property type="match status" value="1"/>
</dbReference>
<dbReference type="GO" id="GO:0016282">
    <property type="term" value="C:eukaryotic 43S preinitiation complex"/>
    <property type="evidence" value="ECO:0007669"/>
    <property type="project" value="UniProtKB-UniRule"/>
</dbReference>
<evidence type="ECO:0000313" key="7">
    <source>
        <dbReference type="Proteomes" id="UP000193560"/>
    </source>
</evidence>
<feature type="compositionally biased region" description="Low complexity" evidence="5">
    <location>
        <begin position="43"/>
        <end position="59"/>
    </location>
</feature>
<dbReference type="PANTHER" id="PTHR21681:SF0">
    <property type="entry name" value="EUKARYOTIC TRANSLATION INITIATION FACTOR 3 SUBUNIT J"/>
    <property type="match status" value="1"/>
</dbReference>
<comment type="function">
    <text evidence="4">Component of the eukaryotic translation initiation factor 3 (eIF-3) complex, which is involved in protein synthesis of a specialized repertoire of mRNAs and, together with other initiation factors, stimulates binding of mRNA and methionyl-tRNAi to the 40S ribosome. The eIF-3 complex specifically targets and initiates translation of a subset of mRNAs involved in cell proliferation.</text>
</comment>
<dbReference type="InterPro" id="IPR013906">
    <property type="entry name" value="eIF3j"/>
</dbReference>
<dbReference type="Proteomes" id="UP000193560">
    <property type="component" value="Unassembled WGS sequence"/>
</dbReference>
<feature type="region of interest" description="Disordered" evidence="5">
    <location>
        <begin position="1"/>
        <end position="108"/>
    </location>
</feature>
<feature type="compositionally biased region" description="Basic and acidic residues" evidence="5">
    <location>
        <begin position="60"/>
        <end position="78"/>
    </location>
</feature>
<gene>
    <name evidence="4" type="primary">HCR1</name>
    <name evidence="6" type="ORF">BCR42DRAFT_417637</name>
</gene>
<dbReference type="Gene3D" id="1.10.246.60">
    <property type="entry name" value="Eukaryotic translation initiation factor 3 like domains"/>
    <property type="match status" value="1"/>
</dbReference>
<feature type="compositionally biased region" description="Acidic residues" evidence="5">
    <location>
        <begin position="1"/>
        <end position="10"/>
    </location>
</feature>
<evidence type="ECO:0000313" key="6">
    <source>
        <dbReference type="EMBL" id="ORZ14767.1"/>
    </source>
</evidence>
<evidence type="ECO:0000256" key="1">
    <source>
        <dbReference type="ARBA" id="ARBA00022490"/>
    </source>
</evidence>
<dbReference type="GO" id="GO:0005852">
    <property type="term" value="C:eukaryotic translation initiation factor 3 complex"/>
    <property type="evidence" value="ECO:0007669"/>
    <property type="project" value="UniProtKB-UniRule"/>
</dbReference>
<accession>A0A1X2IE18</accession>
<comment type="subunit">
    <text evidence="4">Component of the eukaryotic translation initiation factor 3 (eIF-3) complex.</text>
</comment>
<organism evidence="6 7">
    <name type="scientific">Absidia repens</name>
    <dbReference type="NCBI Taxonomy" id="90262"/>
    <lineage>
        <taxon>Eukaryota</taxon>
        <taxon>Fungi</taxon>
        <taxon>Fungi incertae sedis</taxon>
        <taxon>Mucoromycota</taxon>
        <taxon>Mucoromycotina</taxon>
        <taxon>Mucoromycetes</taxon>
        <taxon>Mucorales</taxon>
        <taxon>Cunninghamellaceae</taxon>
        <taxon>Absidia</taxon>
    </lineage>
</organism>
<keyword evidence="2 4" id="KW-0396">Initiation factor</keyword>
<evidence type="ECO:0000256" key="5">
    <source>
        <dbReference type="SAM" id="MobiDB-lite"/>
    </source>
</evidence>
<keyword evidence="7" id="KW-1185">Reference proteome</keyword>
<evidence type="ECO:0000256" key="2">
    <source>
        <dbReference type="ARBA" id="ARBA00022540"/>
    </source>
</evidence>
<comment type="caution">
    <text evidence="6">The sequence shown here is derived from an EMBL/GenBank/DDBJ whole genome shotgun (WGS) entry which is preliminary data.</text>
</comment>
<keyword evidence="3 4" id="KW-0648">Protein biosynthesis</keyword>